<dbReference type="PIRSF" id="PIRSF004682">
    <property type="entry name" value="GmhB"/>
    <property type="match status" value="1"/>
</dbReference>
<evidence type="ECO:0000256" key="1">
    <source>
        <dbReference type="ARBA" id="ARBA00004496"/>
    </source>
</evidence>
<dbReference type="Gene3D" id="3.40.50.1000">
    <property type="entry name" value="HAD superfamily/HAD-like"/>
    <property type="match status" value="1"/>
</dbReference>
<dbReference type="PANTHER" id="PTHR42891">
    <property type="entry name" value="D-GLYCERO-BETA-D-MANNO-HEPTOSE-1,7-BISPHOSPHATE 7-PHOSPHATASE"/>
    <property type="match status" value="1"/>
</dbReference>
<dbReference type="NCBIfam" id="TIGR01662">
    <property type="entry name" value="HAD-SF-IIIA"/>
    <property type="match status" value="1"/>
</dbReference>
<dbReference type="PANTHER" id="PTHR42891:SF1">
    <property type="entry name" value="D-GLYCERO-BETA-D-MANNO-HEPTOSE-1,7-BISPHOSPHATE 7-PHOSPHATASE"/>
    <property type="match status" value="1"/>
</dbReference>
<keyword evidence="4 7" id="KW-0378">Hydrolase</keyword>
<name>A0ABV7D935_9PROT</name>
<dbReference type="EC" id="3.1.3.-" evidence="7"/>
<protein>
    <recommendedName>
        <fullName evidence="6 7">D,D-heptose 1,7-bisphosphate phosphatase</fullName>
        <ecNumber evidence="7">3.1.3.-</ecNumber>
    </recommendedName>
</protein>
<dbReference type="NCBIfam" id="TIGR01656">
    <property type="entry name" value="Histidinol-ppas"/>
    <property type="match status" value="1"/>
</dbReference>
<comment type="similarity">
    <text evidence="7">Belongs to the gmhB family.</text>
</comment>
<dbReference type="InterPro" id="IPR036412">
    <property type="entry name" value="HAD-like_sf"/>
</dbReference>
<dbReference type="InterPro" id="IPR004446">
    <property type="entry name" value="Heptose_bisP_phosphatase"/>
</dbReference>
<proteinExistence type="inferred from homology"/>
<evidence type="ECO:0000256" key="3">
    <source>
        <dbReference type="ARBA" id="ARBA00022723"/>
    </source>
</evidence>
<dbReference type="Proteomes" id="UP001595444">
    <property type="component" value="Unassembled WGS sequence"/>
</dbReference>
<keyword evidence="3" id="KW-0479">Metal-binding</keyword>
<reference evidence="9" key="1">
    <citation type="journal article" date="2019" name="Int. J. Syst. Evol. Microbiol.">
        <title>The Global Catalogue of Microorganisms (GCM) 10K type strain sequencing project: providing services to taxonomists for standard genome sequencing and annotation.</title>
        <authorList>
            <consortium name="The Broad Institute Genomics Platform"/>
            <consortium name="The Broad Institute Genome Sequencing Center for Infectious Disease"/>
            <person name="Wu L."/>
            <person name="Ma J."/>
        </authorList>
    </citation>
    <scope>NUCLEOTIDE SEQUENCE [LARGE SCALE GENOMIC DNA]</scope>
    <source>
        <strain evidence="9">KCTC 62164</strain>
    </source>
</reference>
<dbReference type="InterPro" id="IPR023214">
    <property type="entry name" value="HAD_sf"/>
</dbReference>
<dbReference type="InterPro" id="IPR006543">
    <property type="entry name" value="Histidinol-phos"/>
</dbReference>
<sequence length="179" mass="19392">MNRAVFLDRDGVLNRAFVRGGKSYPPATLHEFELLEGVAEACSALKSAGFKLIVVTNQPDVATGKQTRAVVEKMHAKLTALVPIDDIFVCYHVDADICACRKPAPGMILEAAKRHDIDLASSYLVGDRWRDIEAGVRAGCQAIFIEYGYAEKAAEGYVLATGSLKQASDFICNNEAGIK</sequence>
<evidence type="ECO:0000256" key="4">
    <source>
        <dbReference type="ARBA" id="ARBA00022801"/>
    </source>
</evidence>
<gene>
    <name evidence="8" type="ORF">ACFOKA_17675</name>
</gene>
<evidence type="ECO:0000256" key="7">
    <source>
        <dbReference type="PIRNR" id="PIRNR004682"/>
    </source>
</evidence>
<dbReference type="RefSeq" id="WP_194214448.1">
    <property type="nucleotide sequence ID" value="NZ_CP061205.1"/>
</dbReference>
<comment type="subcellular location">
    <subcellularLocation>
        <location evidence="1 7">Cytoplasm</location>
    </subcellularLocation>
</comment>
<evidence type="ECO:0000256" key="5">
    <source>
        <dbReference type="ARBA" id="ARBA00023277"/>
    </source>
</evidence>
<keyword evidence="9" id="KW-1185">Reference proteome</keyword>
<dbReference type="CDD" id="cd07503">
    <property type="entry name" value="HAD_HisB-N"/>
    <property type="match status" value="1"/>
</dbReference>
<organism evidence="8 9">
    <name type="scientific">Kordiimonas pumila</name>
    <dbReference type="NCBI Taxonomy" id="2161677"/>
    <lineage>
        <taxon>Bacteria</taxon>
        <taxon>Pseudomonadati</taxon>
        <taxon>Pseudomonadota</taxon>
        <taxon>Alphaproteobacteria</taxon>
        <taxon>Kordiimonadales</taxon>
        <taxon>Kordiimonadaceae</taxon>
        <taxon>Kordiimonas</taxon>
    </lineage>
</organism>
<dbReference type="Pfam" id="PF00702">
    <property type="entry name" value="Hydrolase"/>
    <property type="match status" value="1"/>
</dbReference>
<evidence type="ECO:0000256" key="2">
    <source>
        <dbReference type="ARBA" id="ARBA00022490"/>
    </source>
</evidence>
<keyword evidence="2 7" id="KW-0963">Cytoplasm</keyword>
<accession>A0ABV7D935</accession>
<dbReference type="EMBL" id="JBHRSL010000028">
    <property type="protein sequence ID" value="MFC3053733.1"/>
    <property type="molecule type" value="Genomic_DNA"/>
</dbReference>
<evidence type="ECO:0000313" key="9">
    <source>
        <dbReference type="Proteomes" id="UP001595444"/>
    </source>
</evidence>
<evidence type="ECO:0000256" key="6">
    <source>
        <dbReference type="ARBA" id="ARBA00031828"/>
    </source>
</evidence>
<dbReference type="SUPFAM" id="SSF56784">
    <property type="entry name" value="HAD-like"/>
    <property type="match status" value="1"/>
</dbReference>
<dbReference type="InterPro" id="IPR006549">
    <property type="entry name" value="HAD-SF_hydro_IIIA"/>
</dbReference>
<keyword evidence="5 7" id="KW-0119">Carbohydrate metabolism</keyword>
<comment type="caution">
    <text evidence="8">The sequence shown here is derived from an EMBL/GenBank/DDBJ whole genome shotgun (WGS) entry which is preliminary data.</text>
</comment>
<evidence type="ECO:0000313" key="8">
    <source>
        <dbReference type="EMBL" id="MFC3053733.1"/>
    </source>
</evidence>